<feature type="region of interest" description="Disordered" evidence="1">
    <location>
        <begin position="83"/>
        <end position="188"/>
    </location>
</feature>
<gene>
    <name evidence="2" type="ORF">VRU48_04820</name>
</gene>
<comment type="caution">
    <text evidence="2">The sequence shown here is derived from an EMBL/GenBank/DDBJ whole genome shotgun (WGS) entry which is preliminary data.</text>
</comment>
<dbReference type="RefSeq" id="WP_330106791.1">
    <property type="nucleotide sequence ID" value="NZ_JAZDQT010000001.1"/>
</dbReference>
<feature type="compositionally biased region" description="Basic and acidic residues" evidence="1">
    <location>
        <begin position="102"/>
        <end position="112"/>
    </location>
</feature>
<dbReference type="EMBL" id="JAZDQT010000001">
    <property type="protein sequence ID" value="MEE1944419.1"/>
    <property type="molecule type" value="Genomic_DNA"/>
</dbReference>
<keyword evidence="3" id="KW-1185">Reference proteome</keyword>
<name>A0ABU7I4T8_9SPHI</name>
<dbReference type="Proteomes" id="UP001336835">
    <property type="component" value="Unassembled WGS sequence"/>
</dbReference>
<evidence type="ECO:0000313" key="3">
    <source>
        <dbReference type="Proteomes" id="UP001336835"/>
    </source>
</evidence>
<evidence type="ECO:0008006" key="4">
    <source>
        <dbReference type="Google" id="ProtNLM"/>
    </source>
</evidence>
<sequence>MAVLHRKEEKIQVVLGRLPKKYTQEEFTAMFIKLYSKDWGKIKSAYIKQSQDKEPGTIVRMPKPDLYLKQLLENYLQNKDAKAVPAKEEPVVVKAPQKAKAVKKETTEEKPVAKAKPATKAKKETAAEEPKVVVKKAKTSAKQADTEPEAPAKAKKATVKKEVAAEPEATPKKAKATKTATAKAKKAD</sequence>
<organism evidence="2 3">
    <name type="scientific">Pedobacter albus</name>
    <dbReference type="NCBI Taxonomy" id="3113905"/>
    <lineage>
        <taxon>Bacteria</taxon>
        <taxon>Pseudomonadati</taxon>
        <taxon>Bacteroidota</taxon>
        <taxon>Sphingobacteriia</taxon>
        <taxon>Sphingobacteriales</taxon>
        <taxon>Sphingobacteriaceae</taxon>
        <taxon>Pedobacter</taxon>
    </lineage>
</organism>
<protein>
    <recommendedName>
        <fullName evidence="4">RNA-binding protein</fullName>
    </recommendedName>
</protein>
<accession>A0ABU7I4T8</accession>
<feature type="compositionally biased region" description="Basic and acidic residues" evidence="1">
    <location>
        <begin position="121"/>
        <end position="132"/>
    </location>
</feature>
<reference evidence="2 3" key="1">
    <citation type="submission" date="2024-01" db="EMBL/GenBank/DDBJ databases">
        <title>Pedobacter sp. nov., isolated from fresh soil.</title>
        <authorList>
            <person name="Le N.T.T."/>
        </authorList>
    </citation>
    <scope>NUCLEOTIDE SEQUENCE [LARGE SCALE GENOMIC DNA]</scope>
    <source>
        <strain evidence="2 3">KR3-3</strain>
    </source>
</reference>
<proteinExistence type="predicted"/>
<evidence type="ECO:0000313" key="2">
    <source>
        <dbReference type="EMBL" id="MEE1944419.1"/>
    </source>
</evidence>
<evidence type="ECO:0000256" key="1">
    <source>
        <dbReference type="SAM" id="MobiDB-lite"/>
    </source>
</evidence>